<dbReference type="WBParaSite" id="PS1159_v2.g9403.t1">
    <property type="protein sequence ID" value="PS1159_v2.g9403.t1"/>
    <property type="gene ID" value="PS1159_v2.g9403"/>
</dbReference>
<reference evidence="2" key="1">
    <citation type="submission" date="2022-11" db="UniProtKB">
        <authorList>
            <consortium name="WormBaseParasite"/>
        </authorList>
    </citation>
    <scope>IDENTIFICATION</scope>
</reference>
<evidence type="ECO:0000313" key="1">
    <source>
        <dbReference type="Proteomes" id="UP000887580"/>
    </source>
</evidence>
<name>A0AC35GWW2_9BILA</name>
<accession>A0AC35GWW2</accession>
<protein>
    <submittedName>
        <fullName evidence="2">Homeobox domain-containing protein</fullName>
    </submittedName>
</protein>
<proteinExistence type="predicted"/>
<dbReference type="Proteomes" id="UP000887580">
    <property type="component" value="Unplaced"/>
</dbReference>
<sequence length="345" mass="38167">MSSKKCTLEHQQLLNQNQNNNNNNSGANTSGNSSSTSPNLLFPPIMDPFALYRSFLPTTSPSAAAATAAATAATLPYALAPNVYANLLQQLQVMLVNPQQQDLISSAGLNISNNNNNNGFTFDSLFKAKKSSPSDEDDTTPPAIDFLEIFKSLKKNAIEKEEPPSTEENEDSIEIDQKPYTSSILHDNIKQQLEDDSFSPELKPLRSRSFLTDSQVAILTTHFKRNPFPSKYDLSALAEQIGVNKRVVQVWFQNMRAKERRSNRLSAISDRLSRNAWKNNNNNNNNNNNIPNNNEIFTSNMIETSTVASLCSPTATTTTTTMTTGVNDSTLQLINAWSQAIKVRD</sequence>
<evidence type="ECO:0000313" key="2">
    <source>
        <dbReference type="WBParaSite" id="PS1159_v2.g9403.t1"/>
    </source>
</evidence>
<organism evidence="1 2">
    <name type="scientific">Panagrolaimus sp. PS1159</name>
    <dbReference type="NCBI Taxonomy" id="55785"/>
    <lineage>
        <taxon>Eukaryota</taxon>
        <taxon>Metazoa</taxon>
        <taxon>Ecdysozoa</taxon>
        <taxon>Nematoda</taxon>
        <taxon>Chromadorea</taxon>
        <taxon>Rhabditida</taxon>
        <taxon>Tylenchina</taxon>
        <taxon>Panagrolaimomorpha</taxon>
        <taxon>Panagrolaimoidea</taxon>
        <taxon>Panagrolaimidae</taxon>
        <taxon>Panagrolaimus</taxon>
    </lineage>
</organism>